<proteinExistence type="predicted"/>
<dbReference type="HOGENOM" id="CLU_1853483_0_0_6"/>
<reference evidence="2 3" key="1">
    <citation type="journal article" date="2011" name="J. Bacteriol.">
        <title>Complete genome sequence of a beneficial plant root-associated bacterium, Pseudomonas brassicacearum.</title>
        <authorList>
            <person name="Ortet P."/>
            <person name="Barakat M."/>
            <person name="Lalaouna D."/>
            <person name="Fochesato S."/>
            <person name="Barbe V."/>
            <person name="Vacherie B."/>
            <person name="Santaella C."/>
            <person name="Heulin T."/>
            <person name="Achouak W."/>
        </authorList>
    </citation>
    <scope>NUCLEOTIDE SEQUENCE [LARGE SCALE GENOMIC DNA]</scope>
    <source>
        <strain evidence="2 3">NFM421</strain>
    </source>
</reference>
<evidence type="ECO:0000313" key="3">
    <source>
        <dbReference type="Proteomes" id="UP000006692"/>
    </source>
</evidence>
<gene>
    <name evidence="2" type="ORF">PSEBR_m1690</name>
</gene>
<evidence type="ECO:0000256" key="1">
    <source>
        <dbReference type="SAM" id="MobiDB-lite"/>
    </source>
</evidence>
<organism evidence="2 3">
    <name type="scientific">Pseudomonas brassicacearum (strain NFM421)</name>
    <dbReference type="NCBI Taxonomy" id="994484"/>
    <lineage>
        <taxon>Bacteria</taxon>
        <taxon>Pseudomonadati</taxon>
        <taxon>Pseudomonadota</taxon>
        <taxon>Gammaproteobacteria</taxon>
        <taxon>Pseudomonadales</taxon>
        <taxon>Pseudomonadaceae</taxon>
        <taxon>Pseudomonas</taxon>
    </lineage>
</organism>
<dbReference type="STRING" id="994484.PSEBR_m1690"/>
<sequence length="138" mass="14881">MPVNTPEKTVGASLLAPTNGSKYDRENQVGCQAASRASFTPTNLMGVRPGEPGRLLGRLAADVDLGAPLTTMAERRHCSVGPPRRAIHGPARLPRHPCRGSHYAMPAFGHAEPRRGTEWWGKAFLMVTFLASEKSDPP</sequence>
<dbReference type="AlphaFoldDB" id="F2K6F0"/>
<reference key="2">
    <citation type="submission" date="2011-03" db="EMBL/GenBank/DDBJ databases">
        <title>Complete Genome Sequence of a beneficial plant roots-associated bacterium Pseudomonas brassicacearum.</title>
        <authorList>
            <person name="Ortet P."/>
            <person name="Barakat M."/>
            <person name="Lalaouna D."/>
            <person name="Fochesato S."/>
            <person name="Barbe V."/>
            <person name="Santaella C."/>
            <person name="Heulin T."/>
            <person name="Achouak W."/>
        </authorList>
    </citation>
    <scope>NUCLEOTIDE SEQUENCE</scope>
    <source>
        <strain>NFM421</strain>
    </source>
</reference>
<feature type="region of interest" description="Disordered" evidence="1">
    <location>
        <begin position="1"/>
        <end position="25"/>
    </location>
</feature>
<protein>
    <submittedName>
        <fullName evidence="2">Uncharacterized protein</fullName>
    </submittedName>
</protein>
<dbReference type="KEGG" id="pba:PSEBR_m1690"/>
<dbReference type="Proteomes" id="UP000006692">
    <property type="component" value="Chromosome"/>
</dbReference>
<accession>F2K6F0</accession>
<dbReference type="EMBL" id="CP002585">
    <property type="protein sequence ID" value="AEA71877.1"/>
    <property type="molecule type" value="Genomic_DNA"/>
</dbReference>
<name>F2K6F0_PSEBN</name>
<evidence type="ECO:0000313" key="2">
    <source>
        <dbReference type="EMBL" id="AEA71877.1"/>
    </source>
</evidence>